<organism evidence="1">
    <name type="scientific">viral metagenome</name>
    <dbReference type="NCBI Taxonomy" id="1070528"/>
    <lineage>
        <taxon>unclassified sequences</taxon>
        <taxon>metagenomes</taxon>
        <taxon>organismal metagenomes</taxon>
    </lineage>
</organism>
<sequence>MVFAEVVDALYDVDESCDADIIMLPPPVNNTEPESSFKVAIFAAANPPIYILIKFAPNPAAIKEPSLDTHIVVKDDAFVAEYVSLFHVAP</sequence>
<proteinExistence type="predicted"/>
<dbReference type="AlphaFoldDB" id="A0A6C0F336"/>
<accession>A0A6C0F336</accession>
<name>A0A6C0F336_9ZZZZ</name>
<protein>
    <submittedName>
        <fullName evidence="1">Uncharacterized protein</fullName>
    </submittedName>
</protein>
<dbReference type="EMBL" id="MN739002">
    <property type="protein sequence ID" value="QHT34600.1"/>
    <property type="molecule type" value="Genomic_DNA"/>
</dbReference>
<reference evidence="1" key="1">
    <citation type="journal article" date="2020" name="Nature">
        <title>Giant virus diversity and host interactions through global metagenomics.</title>
        <authorList>
            <person name="Schulz F."/>
            <person name="Roux S."/>
            <person name="Paez-Espino D."/>
            <person name="Jungbluth S."/>
            <person name="Walsh D.A."/>
            <person name="Denef V.J."/>
            <person name="McMahon K.D."/>
            <person name="Konstantinidis K.T."/>
            <person name="Eloe-Fadrosh E.A."/>
            <person name="Kyrpides N.C."/>
            <person name="Woyke T."/>
        </authorList>
    </citation>
    <scope>NUCLEOTIDE SEQUENCE</scope>
    <source>
        <strain evidence="1">GVMAG-M-3300009163-63</strain>
    </source>
</reference>
<evidence type="ECO:0000313" key="1">
    <source>
        <dbReference type="EMBL" id="QHT34600.1"/>
    </source>
</evidence>